<dbReference type="NCBIfam" id="TIGR01733">
    <property type="entry name" value="AA-adenyl-dom"/>
    <property type="match status" value="1"/>
</dbReference>
<dbReference type="InterPro" id="IPR025110">
    <property type="entry name" value="AMP-bd_C"/>
</dbReference>
<dbReference type="GO" id="GO:0044550">
    <property type="term" value="P:secondary metabolite biosynthetic process"/>
    <property type="evidence" value="ECO:0007669"/>
    <property type="project" value="UniProtKB-ARBA"/>
</dbReference>
<dbReference type="Gene3D" id="1.10.1200.10">
    <property type="entry name" value="ACP-like"/>
    <property type="match status" value="1"/>
</dbReference>
<dbReference type="FunFam" id="3.30.300.30:FF:000010">
    <property type="entry name" value="Enterobactin synthetase component F"/>
    <property type="match status" value="1"/>
</dbReference>
<dbReference type="Gene3D" id="3.30.559.10">
    <property type="entry name" value="Chloramphenicol acetyltransferase-like domain"/>
    <property type="match status" value="2"/>
</dbReference>
<dbReference type="Pfam" id="PF00550">
    <property type="entry name" value="PP-binding"/>
    <property type="match status" value="1"/>
</dbReference>
<dbReference type="EMBL" id="BIFT01000001">
    <property type="protein sequence ID" value="GCE27609.1"/>
    <property type="molecule type" value="Genomic_DNA"/>
</dbReference>
<evidence type="ECO:0000256" key="1">
    <source>
        <dbReference type="ARBA" id="ARBA00001957"/>
    </source>
</evidence>
<dbReference type="InterPro" id="IPR010071">
    <property type="entry name" value="AA_adenyl_dom"/>
</dbReference>
<dbReference type="FunFam" id="2.30.38.10:FF:000001">
    <property type="entry name" value="Non-ribosomal peptide synthetase PvdI"/>
    <property type="match status" value="1"/>
</dbReference>
<dbReference type="GO" id="GO:0031177">
    <property type="term" value="F:phosphopantetheine binding"/>
    <property type="evidence" value="ECO:0007669"/>
    <property type="project" value="InterPro"/>
</dbReference>
<dbReference type="GO" id="GO:0003824">
    <property type="term" value="F:catalytic activity"/>
    <property type="evidence" value="ECO:0007669"/>
    <property type="project" value="InterPro"/>
</dbReference>
<dbReference type="GO" id="GO:0017000">
    <property type="term" value="P:antibiotic biosynthetic process"/>
    <property type="evidence" value="ECO:0007669"/>
    <property type="project" value="UniProtKB-KW"/>
</dbReference>
<evidence type="ECO:0000256" key="5">
    <source>
        <dbReference type="ARBA" id="ARBA00023194"/>
    </source>
</evidence>
<dbReference type="Pfam" id="PF00668">
    <property type="entry name" value="Condensation"/>
    <property type="match status" value="2"/>
</dbReference>
<evidence type="ECO:0000256" key="3">
    <source>
        <dbReference type="ARBA" id="ARBA00022450"/>
    </source>
</evidence>
<dbReference type="PROSITE" id="PS50075">
    <property type="entry name" value="CARRIER"/>
    <property type="match status" value="1"/>
</dbReference>
<dbReference type="InterPro" id="IPR000873">
    <property type="entry name" value="AMP-dep_synth/lig_dom"/>
</dbReference>
<dbReference type="NCBIfam" id="TIGR01720">
    <property type="entry name" value="NRPS-para261"/>
    <property type="match status" value="1"/>
</dbReference>
<dbReference type="FunFam" id="3.40.50.12780:FF:000012">
    <property type="entry name" value="Non-ribosomal peptide synthetase"/>
    <property type="match status" value="1"/>
</dbReference>
<dbReference type="InterPro" id="IPR045851">
    <property type="entry name" value="AMP-bd_C_sf"/>
</dbReference>
<dbReference type="PANTHER" id="PTHR45398">
    <property type="match status" value="1"/>
</dbReference>
<dbReference type="InterPro" id="IPR010060">
    <property type="entry name" value="NRPS_synth"/>
</dbReference>
<feature type="domain" description="Carrier" evidence="6">
    <location>
        <begin position="982"/>
        <end position="1056"/>
    </location>
</feature>
<dbReference type="RefSeq" id="WP_161982159.1">
    <property type="nucleotide sequence ID" value="NZ_BIFT01000001.1"/>
</dbReference>
<dbReference type="InterPro" id="IPR036736">
    <property type="entry name" value="ACP-like_sf"/>
</dbReference>
<dbReference type="PROSITE" id="PS00455">
    <property type="entry name" value="AMP_BINDING"/>
    <property type="match status" value="1"/>
</dbReference>
<dbReference type="Gene3D" id="2.30.38.10">
    <property type="entry name" value="Luciferase, Domain 3"/>
    <property type="match status" value="1"/>
</dbReference>
<evidence type="ECO:0000256" key="2">
    <source>
        <dbReference type="ARBA" id="ARBA00006432"/>
    </source>
</evidence>
<evidence type="ECO:0000259" key="6">
    <source>
        <dbReference type="PROSITE" id="PS50075"/>
    </source>
</evidence>
<comment type="caution">
    <text evidence="7">The sequence shown here is derived from an EMBL/GenBank/DDBJ whole genome shotgun (WGS) entry which is preliminary data.</text>
</comment>
<protein>
    <recommendedName>
        <fullName evidence="6">Carrier domain-containing protein</fullName>
    </recommendedName>
</protein>
<dbReference type="GO" id="GO:0008610">
    <property type="term" value="P:lipid biosynthetic process"/>
    <property type="evidence" value="ECO:0007669"/>
    <property type="project" value="UniProtKB-ARBA"/>
</dbReference>
<dbReference type="CDD" id="cd19534">
    <property type="entry name" value="E_NRPS"/>
    <property type="match status" value="1"/>
</dbReference>
<dbReference type="Gene3D" id="3.40.50.980">
    <property type="match status" value="2"/>
</dbReference>
<dbReference type="PANTHER" id="PTHR45398:SF1">
    <property type="entry name" value="ENZYME, PUTATIVE (JCVI)-RELATED"/>
    <property type="match status" value="1"/>
</dbReference>
<dbReference type="Gene3D" id="3.30.300.30">
    <property type="match status" value="1"/>
</dbReference>
<dbReference type="InterPro" id="IPR001242">
    <property type="entry name" value="Condensation_dom"/>
</dbReference>
<dbReference type="SUPFAM" id="SSF52777">
    <property type="entry name" value="CoA-dependent acyltransferases"/>
    <property type="match status" value="4"/>
</dbReference>
<gene>
    <name evidence="7" type="ORF">KDA_30930</name>
</gene>
<dbReference type="PROSITE" id="PS00012">
    <property type="entry name" value="PHOSPHOPANTETHEINE"/>
    <property type="match status" value="1"/>
</dbReference>
<dbReference type="InterPro" id="IPR020806">
    <property type="entry name" value="PKS_PP-bd"/>
</dbReference>
<keyword evidence="8" id="KW-1185">Reference proteome</keyword>
<dbReference type="SUPFAM" id="SSF47336">
    <property type="entry name" value="ACP-like"/>
    <property type="match status" value="1"/>
</dbReference>
<name>A0A402B8F2_9CHLR</name>
<keyword evidence="3" id="KW-0596">Phosphopantetheine</keyword>
<dbReference type="CDD" id="cd19543">
    <property type="entry name" value="DCL_NRPS"/>
    <property type="match status" value="1"/>
</dbReference>
<sequence length="1544" mass="173711">MDKHEIEAIYPLSPMQQGMLFHYLYEPQAGLYFEQMQCHMPAGLEVAAFRQAWQQLVSRHSILRTQFMWENLKEPRQIVRYEVDLPWVEMDWQHLDEQEQRKQFLTLLASDRALGVKMTQAPLLRITLIQLAAHHFECIVSFHHLILDGWSMPVLLNELFVLYAACVQQVPAELATPRPYRDYIAWLQRQDQKQAETFWREHLKGFRTPLVLSVDSGTGKSPGVGYGEATQHCLPQTVQTLRQMARRYKLTINTIVQGAWALLLSRYSGTNDIVFGGVVSGRPPDLQGVEQMIGLFINTLPIRIRVSTAADRSIATWLQAIQLQQIEARQYEYSSLAQVQGWSDVPHGQALFESILVFENYPVEAHAGEDGGGLQMKIDQALEQTNYPLSLEVSFNALQFSLRLVFDQQRFDDRVASTLLTHFCSILEQMLSQMDGSVAALSPLTVEERRQMMVEWNDTREEYPATTSVHTLFEAQVERTPHAPALKSEEGILTYAQVNERANQLAHLLQTLQVGPDVLVGLALERGPLMVIALLAVLKAGGAYVPLDPSYPSERLAFMLQDTALSVLLTSQQVVERFPDVTVAHRVMLDVDWPLIQQQGIDNLMQQLEPENLAYIIYTSGSTGQPKGTLISQRGLMNYLHWCNRYYHVQAGSGSIVHSSLAFDLTVTSLFPALLSGGCVVLVPEEQDMVAVSEILRQHNDFSVLKITPAHLELLNRLLEPEEMAGIARALVIGGEMLQGDSLTLWRTYAPATRIINEYGPTETVVGCCIYEVADGASLQGPVPIGRPIANTQLYILDAALLPVPIGVAGELYISGDGLARGYLQRPDLTAERFIADPFSQELGSRMYKTGDLARYRVDGTIEFLGRIDHQVKVHGYRIELGEIEAVLRQHAAIQEAVVVVRAQAGTMDKRLAAYVTIEGDQTSAIKAIKAFLKEKLPDYMLPSIWVVMDEFPLTSNGKVDRSALPEPEEVYAVPAANETEQTLSSVEELLVEIWSRVLQVQSPDIHANFFELGGDSIQGIQIIDQARRRDLRLTLKQLFQSPTIAELAGLIEAAPEQLTEQGAVTGRVPLTPIEHWFFEQELAERQHWNQSMVLEGWQVVQPAILEKALTALLVQHDALRLCFVAGHAGWRQENAAFNGETPFQTIDLSAYSEEEQEQRLRQTEAEIQASLNLESGPLLRMALFEMGKCRPNRILIVVHHLAIDSVSWRILLEDLQTAYQQLVQGQPVRLTPKTTSFKRYAEHLIIYAQSDEVAREIPYWIAVTRHQSSALPLDYPEGMDLNTEGSVQTIACSLDEEETHLLLHKVPEAYHTQINDVLLTALVQTYAEWTGQRSVLVDMEGHGREDLLENGDLSHTVGWFTTLFPVLLDIEQAQGPGEALRTVKELLRRIPNHGLGYGVLRYLHPDEEVRARLRNRASISFNYLGQFDQKQTGETLLGRVREADGLTRSPRAKRCHVLDIGGAVVDGQLTMHWSFSARLHRPEQIERLAEMYRDKLRALIQHCLIPDEGAYTPSDFPLAQLSDEKLDALSMLIGELDEEEATL</sequence>
<dbReference type="SUPFAM" id="SSF56801">
    <property type="entry name" value="Acetyl-CoA synthetase-like"/>
    <property type="match status" value="1"/>
</dbReference>
<reference evidence="8" key="1">
    <citation type="submission" date="2018-12" db="EMBL/GenBank/DDBJ databases">
        <title>Tengunoibacter tsumagoiensis gen. nov., sp. nov., Dictyobacter kobayashii sp. nov., D. alpinus sp. nov., and D. joshuensis sp. nov. and description of Dictyobacteraceae fam. nov. within the order Ktedonobacterales isolated from Tengu-no-mugimeshi.</title>
        <authorList>
            <person name="Wang C.M."/>
            <person name="Zheng Y."/>
            <person name="Sakai Y."/>
            <person name="Toyoda A."/>
            <person name="Minakuchi Y."/>
            <person name="Abe K."/>
            <person name="Yokota A."/>
            <person name="Yabe S."/>
        </authorList>
    </citation>
    <scope>NUCLEOTIDE SEQUENCE [LARGE SCALE GENOMIC DNA]</scope>
    <source>
        <strain evidence="8">Uno16</strain>
    </source>
</reference>
<keyword evidence="5" id="KW-0045">Antibiotic biosynthesis</keyword>
<dbReference type="FunFam" id="3.40.50.980:FF:000001">
    <property type="entry name" value="Non-ribosomal peptide synthetase"/>
    <property type="match status" value="1"/>
</dbReference>
<dbReference type="Pfam" id="PF13193">
    <property type="entry name" value="AMP-binding_C"/>
    <property type="match status" value="1"/>
</dbReference>
<dbReference type="InterPro" id="IPR023213">
    <property type="entry name" value="CAT-like_dom_sf"/>
</dbReference>
<dbReference type="FunFam" id="1.10.1200.10:FF:000005">
    <property type="entry name" value="Nonribosomal peptide synthetase 1"/>
    <property type="match status" value="1"/>
</dbReference>
<dbReference type="InterPro" id="IPR020845">
    <property type="entry name" value="AMP-binding_CS"/>
</dbReference>
<dbReference type="SMART" id="SM00823">
    <property type="entry name" value="PKS_PP"/>
    <property type="match status" value="1"/>
</dbReference>
<keyword evidence="4" id="KW-0597">Phosphoprotein</keyword>
<evidence type="ECO:0000256" key="4">
    <source>
        <dbReference type="ARBA" id="ARBA00022553"/>
    </source>
</evidence>
<evidence type="ECO:0000313" key="7">
    <source>
        <dbReference type="EMBL" id="GCE27609.1"/>
    </source>
</evidence>
<comment type="cofactor">
    <cofactor evidence="1">
        <name>pantetheine 4'-phosphate</name>
        <dbReference type="ChEBI" id="CHEBI:47942"/>
    </cofactor>
</comment>
<dbReference type="InterPro" id="IPR009081">
    <property type="entry name" value="PP-bd_ACP"/>
</dbReference>
<dbReference type="Gene3D" id="3.30.559.30">
    <property type="entry name" value="Nonribosomal peptide synthetase, condensation domain"/>
    <property type="match status" value="2"/>
</dbReference>
<comment type="similarity">
    <text evidence="2">Belongs to the ATP-dependent AMP-binding enzyme family.</text>
</comment>
<dbReference type="CDD" id="cd05930">
    <property type="entry name" value="A_NRPS"/>
    <property type="match status" value="1"/>
</dbReference>
<evidence type="ECO:0000313" key="8">
    <source>
        <dbReference type="Proteomes" id="UP000287171"/>
    </source>
</evidence>
<proteinExistence type="inferred from homology"/>
<dbReference type="Proteomes" id="UP000287171">
    <property type="component" value="Unassembled WGS sequence"/>
</dbReference>
<dbReference type="Pfam" id="PF00501">
    <property type="entry name" value="AMP-binding"/>
    <property type="match status" value="1"/>
</dbReference>
<accession>A0A402B8F2</accession>
<dbReference type="GO" id="GO:0043041">
    <property type="term" value="P:amino acid activation for nonribosomal peptide biosynthetic process"/>
    <property type="evidence" value="ECO:0007669"/>
    <property type="project" value="UniProtKB-ARBA"/>
</dbReference>
<dbReference type="InterPro" id="IPR006162">
    <property type="entry name" value="Ppantetheine_attach_site"/>
</dbReference>
<organism evidence="7 8">
    <name type="scientific">Dictyobacter alpinus</name>
    <dbReference type="NCBI Taxonomy" id="2014873"/>
    <lineage>
        <taxon>Bacteria</taxon>
        <taxon>Bacillati</taxon>
        <taxon>Chloroflexota</taxon>
        <taxon>Ktedonobacteria</taxon>
        <taxon>Ktedonobacterales</taxon>
        <taxon>Dictyobacteraceae</taxon>
        <taxon>Dictyobacter</taxon>
    </lineage>
</organism>